<evidence type="ECO:0000256" key="1">
    <source>
        <dbReference type="SAM" id="MobiDB-lite"/>
    </source>
</evidence>
<gene>
    <name evidence="2" type="ORF">B0T19DRAFT_457879</name>
</gene>
<evidence type="ECO:0000313" key="3">
    <source>
        <dbReference type="Proteomes" id="UP001286456"/>
    </source>
</evidence>
<keyword evidence="3" id="KW-1185">Reference proteome</keyword>
<comment type="caution">
    <text evidence="2">The sequence shown here is derived from an EMBL/GenBank/DDBJ whole genome shotgun (WGS) entry which is preliminary data.</text>
</comment>
<reference evidence="2" key="1">
    <citation type="journal article" date="2023" name="Mol. Phylogenet. Evol.">
        <title>Genome-scale phylogeny and comparative genomics of the fungal order Sordariales.</title>
        <authorList>
            <person name="Hensen N."/>
            <person name="Bonometti L."/>
            <person name="Westerberg I."/>
            <person name="Brannstrom I.O."/>
            <person name="Guillou S."/>
            <person name="Cros-Aarteil S."/>
            <person name="Calhoun S."/>
            <person name="Haridas S."/>
            <person name="Kuo A."/>
            <person name="Mondo S."/>
            <person name="Pangilinan J."/>
            <person name="Riley R."/>
            <person name="LaButti K."/>
            <person name="Andreopoulos B."/>
            <person name="Lipzen A."/>
            <person name="Chen C."/>
            <person name="Yan M."/>
            <person name="Daum C."/>
            <person name="Ng V."/>
            <person name="Clum A."/>
            <person name="Steindorff A."/>
            <person name="Ohm R.A."/>
            <person name="Martin F."/>
            <person name="Silar P."/>
            <person name="Natvig D.O."/>
            <person name="Lalanne C."/>
            <person name="Gautier V."/>
            <person name="Ament-Velasquez S.L."/>
            <person name="Kruys A."/>
            <person name="Hutchinson M.I."/>
            <person name="Powell A.J."/>
            <person name="Barry K."/>
            <person name="Miller A.N."/>
            <person name="Grigoriev I.V."/>
            <person name="Debuchy R."/>
            <person name="Gladieux P."/>
            <person name="Hiltunen Thoren M."/>
            <person name="Johannesson H."/>
        </authorList>
    </citation>
    <scope>NUCLEOTIDE SEQUENCE</scope>
    <source>
        <strain evidence="2">SMH4131-1</strain>
    </source>
</reference>
<feature type="region of interest" description="Disordered" evidence="1">
    <location>
        <begin position="103"/>
        <end position="122"/>
    </location>
</feature>
<sequence>MCLGRILVRWCACKGYLTSHPLDPIPPGWPRESHAIMWSTDSGAYSWCDAYLCSKNFQLEVQGRPNCPDMVIYQTVNLESRHICDGCRKRGCNKTFRRRETKVSVSGSGRMMMPPPLWPRADRLGTIMTRPRSSSISFRNGGYAAMLSYGESPRSGRGDVGLGPWRDELLLQKDRAFLRLPKEEKRSLYRTYKKKCLEGGNAVGNAMSGGNGGSGDGNPKRMRRMRSMGKIGVVVHHRRFIYGFGS</sequence>
<dbReference type="AlphaFoldDB" id="A0AAE0IX75"/>
<evidence type="ECO:0000313" key="2">
    <source>
        <dbReference type="EMBL" id="KAK3332887.1"/>
    </source>
</evidence>
<organism evidence="2 3">
    <name type="scientific">Cercophora scortea</name>
    <dbReference type="NCBI Taxonomy" id="314031"/>
    <lineage>
        <taxon>Eukaryota</taxon>
        <taxon>Fungi</taxon>
        <taxon>Dikarya</taxon>
        <taxon>Ascomycota</taxon>
        <taxon>Pezizomycotina</taxon>
        <taxon>Sordariomycetes</taxon>
        <taxon>Sordariomycetidae</taxon>
        <taxon>Sordariales</taxon>
        <taxon>Lasiosphaeriaceae</taxon>
        <taxon>Cercophora</taxon>
    </lineage>
</organism>
<accession>A0AAE0IX75</accession>
<name>A0AAE0IX75_9PEZI</name>
<dbReference type="Proteomes" id="UP001286456">
    <property type="component" value="Unassembled WGS sequence"/>
</dbReference>
<reference evidence="2" key="2">
    <citation type="submission" date="2023-06" db="EMBL/GenBank/DDBJ databases">
        <authorList>
            <consortium name="Lawrence Berkeley National Laboratory"/>
            <person name="Haridas S."/>
            <person name="Hensen N."/>
            <person name="Bonometti L."/>
            <person name="Westerberg I."/>
            <person name="Brannstrom I.O."/>
            <person name="Guillou S."/>
            <person name="Cros-Aarteil S."/>
            <person name="Calhoun S."/>
            <person name="Kuo A."/>
            <person name="Mondo S."/>
            <person name="Pangilinan J."/>
            <person name="Riley R."/>
            <person name="Labutti K."/>
            <person name="Andreopoulos B."/>
            <person name="Lipzen A."/>
            <person name="Chen C."/>
            <person name="Yanf M."/>
            <person name="Daum C."/>
            <person name="Ng V."/>
            <person name="Clum A."/>
            <person name="Steindorff A."/>
            <person name="Ohm R."/>
            <person name="Martin F."/>
            <person name="Silar P."/>
            <person name="Natvig D."/>
            <person name="Lalanne C."/>
            <person name="Gautier V."/>
            <person name="Ament-Velasquez S.L."/>
            <person name="Kruys A."/>
            <person name="Hutchinson M.I."/>
            <person name="Powell A.J."/>
            <person name="Barry K."/>
            <person name="Miller A.N."/>
            <person name="Grigoriev I.V."/>
            <person name="Debuchy R."/>
            <person name="Gladieux P."/>
            <person name="Thoren M.H."/>
            <person name="Johannesson H."/>
        </authorList>
    </citation>
    <scope>NUCLEOTIDE SEQUENCE</scope>
    <source>
        <strain evidence="2">SMH4131-1</strain>
    </source>
</reference>
<dbReference type="EMBL" id="JAUEPO010000002">
    <property type="protein sequence ID" value="KAK3332887.1"/>
    <property type="molecule type" value="Genomic_DNA"/>
</dbReference>
<proteinExistence type="predicted"/>
<protein>
    <submittedName>
        <fullName evidence="2">Uncharacterized protein</fullName>
    </submittedName>
</protein>